<comment type="caution">
    <text evidence="2">The sequence shown here is derived from an EMBL/GenBank/DDBJ whole genome shotgun (WGS) entry which is preliminary data.</text>
</comment>
<accession>A0A7J6L672</accession>
<dbReference type="Proteomes" id="UP000591131">
    <property type="component" value="Unassembled WGS sequence"/>
</dbReference>
<dbReference type="Gene3D" id="3.60.40.10">
    <property type="entry name" value="PPM-type phosphatase domain"/>
    <property type="match status" value="1"/>
</dbReference>
<gene>
    <name evidence="2" type="ORF">FOL47_009853</name>
</gene>
<dbReference type="EMBL" id="JAAPAO010000714">
    <property type="protein sequence ID" value="KAF4654669.1"/>
    <property type="molecule type" value="Genomic_DNA"/>
</dbReference>
<dbReference type="OrthoDB" id="10025511at2759"/>
<organism evidence="2 3">
    <name type="scientific">Perkinsus chesapeaki</name>
    <name type="common">Clam parasite</name>
    <name type="synonym">Perkinsus andrewsi</name>
    <dbReference type="NCBI Taxonomy" id="330153"/>
    <lineage>
        <taxon>Eukaryota</taxon>
        <taxon>Sar</taxon>
        <taxon>Alveolata</taxon>
        <taxon>Perkinsozoa</taxon>
        <taxon>Perkinsea</taxon>
        <taxon>Perkinsida</taxon>
        <taxon>Perkinsidae</taxon>
        <taxon>Perkinsus</taxon>
    </lineage>
</organism>
<sequence length="187" mass="20212">MTISSALLDLGQRLLASDEEDLSLGFLPPSTGKQNKLSQLNNDDENQDSNAIGARPYLPEGKDHAILSPVSSRAASGVTTLASAEAPEPMDIDEDPNTIPCGPSMTLSIGRHQERGQRNYQEDRAAVHVCQSQEECAFFNTGTCPCVLSGLLTAVYDGHSGEDASKYLQMYLGDAVLRVVHDLKRQH</sequence>
<protein>
    <submittedName>
        <fullName evidence="2">Uncharacterized protein</fullName>
    </submittedName>
</protein>
<dbReference type="InterPro" id="IPR036457">
    <property type="entry name" value="PPM-type-like_dom_sf"/>
</dbReference>
<evidence type="ECO:0000313" key="2">
    <source>
        <dbReference type="EMBL" id="KAF4654669.1"/>
    </source>
</evidence>
<reference evidence="2 3" key="1">
    <citation type="submission" date="2020-04" db="EMBL/GenBank/DDBJ databases">
        <title>Perkinsus chesapeaki whole genome sequence.</title>
        <authorList>
            <person name="Bogema D.R."/>
        </authorList>
    </citation>
    <scope>NUCLEOTIDE SEQUENCE [LARGE SCALE GENOMIC DNA]</scope>
    <source>
        <strain evidence="2">ATCC PRA-425</strain>
    </source>
</reference>
<keyword evidence="3" id="KW-1185">Reference proteome</keyword>
<feature type="non-terminal residue" evidence="2">
    <location>
        <position position="187"/>
    </location>
</feature>
<name>A0A7J6L672_PERCH</name>
<evidence type="ECO:0000256" key="1">
    <source>
        <dbReference type="SAM" id="MobiDB-lite"/>
    </source>
</evidence>
<proteinExistence type="predicted"/>
<feature type="region of interest" description="Disordered" evidence="1">
    <location>
        <begin position="29"/>
        <end position="62"/>
    </location>
</feature>
<dbReference type="SUPFAM" id="SSF81606">
    <property type="entry name" value="PP2C-like"/>
    <property type="match status" value="1"/>
</dbReference>
<evidence type="ECO:0000313" key="3">
    <source>
        <dbReference type="Proteomes" id="UP000591131"/>
    </source>
</evidence>
<feature type="compositionally biased region" description="Polar residues" evidence="1">
    <location>
        <begin position="31"/>
        <end position="41"/>
    </location>
</feature>
<dbReference type="AlphaFoldDB" id="A0A7J6L672"/>